<proteinExistence type="predicted"/>
<feature type="domain" description="Fido" evidence="3">
    <location>
        <begin position="1"/>
        <end position="73"/>
    </location>
</feature>
<dbReference type="InterPro" id="IPR003812">
    <property type="entry name" value="Fido"/>
</dbReference>
<feature type="active site" evidence="1">
    <location>
        <position position="68"/>
    </location>
</feature>
<name>A0ABD2I6L0_HETSC</name>
<dbReference type="EMBL" id="JBICCN010000356">
    <property type="protein sequence ID" value="KAL3074916.1"/>
    <property type="molecule type" value="Genomic_DNA"/>
</dbReference>
<evidence type="ECO:0000313" key="4">
    <source>
        <dbReference type="EMBL" id="KAL3074916.1"/>
    </source>
</evidence>
<protein>
    <recommendedName>
        <fullName evidence="3">Fido domain-containing protein</fullName>
    </recommendedName>
</protein>
<keyword evidence="5" id="KW-1185">Reference proteome</keyword>
<dbReference type="Gene3D" id="1.10.3290.10">
    <property type="entry name" value="Fido-like domain"/>
    <property type="match status" value="1"/>
</dbReference>
<dbReference type="SUPFAM" id="SSF140931">
    <property type="entry name" value="Fic-like"/>
    <property type="match status" value="1"/>
</dbReference>
<organism evidence="4 5">
    <name type="scientific">Heterodera schachtii</name>
    <name type="common">Sugarbeet cyst nematode worm</name>
    <name type="synonym">Tylenchus schachtii</name>
    <dbReference type="NCBI Taxonomy" id="97005"/>
    <lineage>
        <taxon>Eukaryota</taxon>
        <taxon>Metazoa</taxon>
        <taxon>Ecdysozoa</taxon>
        <taxon>Nematoda</taxon>
        <taxon>Chromadorea</taxon>
        <taxon>Rhabditida</taxon>
        <taxon>Tylenchina</taxon>
        <taxon>Tylenchomorpha</taxon>
        <taxon>Tylenchoidea</taxon>
        <taxon>Heteroderidae</taxon>
        <taxon>Heteroderinae</taxon>
        <taxon>Heterodera</taxon>
    </lineage>
</organism>
<gene>
    <name evidence="4" type="ORF">niasHS_014361</name>
</gene>
<dbReference type="InterPro" id="IPR036597">
    <property type="entry name" value="Fido-like_dom_sf"/>
</dbReference>
<comment type="caution">
    <text evidence="4">The sequence shown here is derived from an EMBL/GenBank/DDBJ whole genome shotgun (WGS) entry which is preliminary data.</text>
</comment>
<reference evidence="4 5" key="1">
    <citation type="submission" date="2024-10" db="EMBL/GenBank/DDBJ databases">
        <authorList>
            <person name="Kim D."/>
        </authorList>
    </citation>
    <scope>NUCLEOTIDE SEQUENCE [LARGE SCALE GENOMIC DNA]</scope>
    <source>
        <strain evidence="4">Taebaek</strain>
    </source>
</reference>
<evidence type="ECO:0000259" key="3">
    <source>
        <dbReference type="PROSITE" id="PS51459"/>
    </source>
</evidence>
<accession>A0ABD2I6L0</accession>
<keyword evidence="2" id="KW-0547">Nucleotide-binding</keyword>
<evidence type="ECO:0000313" key="5">
    <source>
        <dbReference type="Proteomes" id="UP001620645"/>
    </source>
</evidence>
<dbReference type="PANTHER" id="PTHR13504:SF38">
    <property type="entry name" value="FIDO DOMAIN-CONTAINING PROTEIN"/>
    <property type="match status" value="1"/>
</dbReference>
<dbReference type="AlphaFoldDB" id="A0ABD2I6L0"/>
<keyword evidence="2" id="KW-0067">ATP-binding</keyword>
<evidence type="ECO:0000256" key="2">
    <source>
        <dbReference type="PIRSR" id="PIRSR640198-2"/>
    </source>
</evidence>
<dbReference type="PROSITE" id="PS51459">
    <property type="entry name" value="FIDO"/>
    <property type="match status" value="1"/>
</dbReference>
<sequence length="73" mass="9028">MHQRVYRDPRDAGRLRTCNVIVRDHIPVDYRLVPLKMAELIEWFKKQEHKLGVIQLVAEMHYRLVYMHPFRQW</sequence>
<dbReference type="Proteomes" id="UP001620645">
    <property type="component" value="Unassembled WGS sequence"/>
</dbReference>
<dbReference type="Pfam" id="PF02661">
    <property type="entry name" value="Fic"/>
    <property type="match status" value="1"/>
</dbReference>
<dbReference type="PANTHER" id="PTHR13504">
    <property type="entry name" value="FIDO DOMAIN-CONTAINING PROTEIN DDB_G0283145"/>
    <property type="match status" value="1"/>
</dbReference>
<dbReference type="InterPro" id="IPR040198">
    <property type="entry name" value="Fido_containing"/>
</dbReference>
<evidence type="ECO:0000256" key="1">
    <source>
        <dbReference type="PIRSR" id="PIRSR640198-1"/>
    </source>
</evidence>
<feature type="binding site" evidence="2">
    <location>
        <begin position="22"/>
        <end position="25"/>
    </location>
    <ligand>
        <name>ATP</name>
        <dbReference type="ChEBI" id="CHEBI:30616"/>
    </ligand>
</feature>